<dbReference type="InterPro" id="IPR036852">
    <property type="entry name" value="Peptidase_S8/S53_dom_sf"/>
</dbReference>
<dbReference type="Gene3D" id="3.30.70.2980">
    <property type="match status" value="1"/>
</dbReference>
<reference evidence="10" key="1">
    <citation type="journal article" date="2021" name="PeerJ">
        <title>Extensive microbial diversity within the chicken gut microbiome revealed by metagenomics and culture.</title>
        <authorList>
            <person name="Gilroy R."/>
            <person name="Ravi A."/>
            <person name="Getino M."/>
            <person name="Pursley I."/>
            <person name="Horton D.L."/>
            <person name="Alikhan N.F."/>
            <person name="Baker D."/>
            <person name="Gharbi K."/>
            <person name="Hall N."/>
            <person name="Watson M."/>
            <person name="Adriaenssens E.M."/>
            <person name="Foster-Nyarko E."/>
            <person name="Jarju S."/>
            <person name="Secka A."/>
            <person name="Antonio M."/>
            <person name="Oren A."/>
            <person name="Chaudhuri R.R."/>
            <person name="La Ragione R."/>
            <person name="Hildebrand F."/>
            <person name="Pallen M.J."/>
        </authorList>
    </citation>
    <scope>NUCLEOTIDE SEQUENCE</scope>
    <source>
        <strain evidence="10">CHK191-13928</strain>
    </source>
</reference>
<name>A0A9D1WWI2_9FIRM</name>
<evidence type="ECO:0000256" key="7">
    <source>
        <dbReference type="RuleBase" id="RU003355"/>
    </source>
</evidence>
<keyword evidence="2 6" id="KW-0645">Protease</keyword>
<evidence type="ECO:0000256" key="5">
    <source>
        <dbReference type="PIRSR" id="PIRSR615500-1"/>
    </source>
</evidence>
<dbReference type="InterPro" id="IPR041365">
    <property type="entry name" value="CspB_prodomain"/>
</dbReference>
<feature type="domain" description="Peptidase S8/S53" evidence="8">
    <location>
        <begin position="120"/>
        <end position="294"/>
    </location>
</feature>
<dbReference type="PRINTS" id="PR00723">
    <property type="entry name" value="SUBTILISIN"/>
</dbReference>
<dbReference type="InterPro" id="IPR015500">
    <property type="entry name" value="Peptidase_S8_subtilisin-rel"/>
</dbReference>
<feature type="active site" description="Charge relay system" evidence="5 6">
    <location>
        <position position="129"/>
    </location>
</feature>
<dbReference type="InterPro" id="IPR023827">
    <property type="entry name" value="Peptidase_S8_Asp-AS"/>
</dbReference>
<feature type="active site" description="Charge relay system" evidence="5 6">
    <location>
        <position position="500"/>
    </location>
</feature>
<comment type="similarity">
    <text evidence="1 6 7">Belongs to the peptidase S8 family.</text>
</comment>
<proteinExistence type="inferred from homology"/>
<evidence type="ECO:0000256" key="6">
    <source>
        <dbReference type="PROSITE-ProRule" id="PRU01240"/>
    </source>
</evidence>
<reference evidence="10" key="2">
    <citation type="submission" date="2021-04" db="EMBL/GenBank/DDBJ databases">
        <authorList>
            <person name="Gilroy R."/>
        </authorList>
    </citation>
    <scope>NUCLEOTIDE SEQUENCE</scope>
    <source>
        <strain evidence="10">CHK191-13928</strain>
    </source>
</reference>
<dbReference type="InterPro" id="IPR000209">
    <property type="entry name" value="Peptidase_S8/S53_dom"/>
</dbReference>
<evidence type="ECO:0000256" key="4">
    <source>
        <dbReference type="ARBA" id="ARBA00022825"/>
    </source>
</evidence>
<dbReference type="InterPro" id="IPR050131">
    <property type="entry name" value="Peptidase_S8_subtilisin-like"/>
</dbReference>
<dbReference type="InterPro" id="IPR023828">
    <property type="entry name" value="Peptidase_S8_Ser-AS"/>
</dbReference>
<dbReference type="PROSITE" id="PS51892">
    <property type="entry name" value="SUBTILASE"/>
    <property type="match status" value="1"/>
</dbReference>
<dbReference type="InterPro" id="IPR022398">
    <property type="entry name" value="Peptidase_S8_His-AS"/>
</dbReference>
<evidence type="ECO:0000256" key="3">
    <source>
        <dbReference type="ARBA" id="ARBA00022801"/>
    </source>
</evidence>
<feature type="domain" description="Peptidase S8/S53" evidence="8">
    <location>
        <begin position="416"/>
        <end position="556"/>
    </location>
</feature>
<dbReference type="InterPro" id="IPR034045">
    <property type="entry name" value="Pep_S8_CspA-like"/>
</dbReference>
<evidence type="ECO:0000256" key="2">
    <source>
        <dbReference type="ARBA" id="ARBA00022670"/>
    </source>
</evidence>
<dbReference type="Pfam" id="PF18425">
    <property type="entry name" value="CspB_prodomain"/>
    <property type="match status" value="1"/>
</dbReference>
<gene>
    <name evidence="10" type="ORF">H9735_10010</name>
</gene>
<dbReference type="PROSITE" id="PS00137">
    <property type="entry name" value="SUBTILASE_HIS"/>
    <property type="match status" value="1"/>
</dbReference>
<organism evidence="10 11">
    <name type="scientific">Candidatus Anaerostipes excrementavium</name>
    <dbReference type="NCBI Taxonomy" id="2838463"/>
    <lineage>
        <taxon>Bacteria</taxon>
        <taxon>Bacillati</taxon>
        <taxon>Bacillota</taxon>
        <taxon>Clostridia</taxon>
        <taxon>Lachnospirales</taxon>
        <taxon>Lachnospiraceae</taxon>
        <taxon>Anaerostipes</taxon>
    </lineage>
</organism>
<dbReference type="SUPFAM" id="SSF52743">
    <property type="entry name" value="Subtilisin-like"/>
    <property type="match status" value="1"/>
</dbReference>
<dbReference type="GO" id="GO:0004252">
    <property type="term" value="F:serine-type endopeptidase activity"/>
    <property type="evidence" value="ECO:0007669"/>
    <property type="project" value="UniProtKB-UniRule"/>
</dbReference>
<comment type="caution">
    <text evidence="10">The sequence shown here is derived from an EMBL/GenBank/DDBJ whole genome shotgun (WGS) entry which is preliminary data.</text>
</comment>
<dbReference type="PIRSF" id="PIRSF037894">
    <property type="entry name" value="Subtilisin_rel_CspABC"/>
    <property type="match status" value="1"/>
</dbReference>
<dbReference type="PANTHER" id="PTHR43806:SF11">
    <property type="entry name" value="CEREVISIN-RELATED"/>
    <property type="match status" value="1"/>
</dbReference>
<dbReference type="AlphaFoldDB" id="A0A9D1WWI2"/>
<evidence type="ECO:0000313" key="10">
    <source>
        <dbReference type="EMBL" id="HIX68434.1"/>
    </source>
</evidence>
<feature type="active site" description="Charge relay system" evidence="5 6">
    <location>
        <position position="196"/>
    </location>
</feature>
<evidence type="ECO:0000256" key="1">
    <source>
        <dbReference type="ARBA" id="ARBA00011073"/>
    </source>
</evidence>
<evidence type="ECO:0000313" key="11">
    <source>
        <dbReference type="Proteomes" id="UP000886721"/>
    </source>
</evidence>
<dbReference type="Gene3D" id="2.60.120.1290">
    <property type="match status" value="1"/>
</dbReference>
<protein>
    <submittedName>
        <fullName evidence="10">S8 family serine peptidase</fullName>
    </submittedName>
</protein>
<dbReference type="CDD" id="cd07478">
    <property type="entry name" value="Peptidases_S8_CspA-like"/>
    <property type="match status" value="1"/>
</dbReference>
<feature type="domain" description="Csp protease B prodomain" evidence="9">
    <location>
        <begin position="5"/>
        <end position="93"/>
    </location>
</feature>
<keyword evidence="4 6" id="KW-0720">Serine protease</keyword>
<dbReference type="Gene3D" id="3.40.50.200">
    <property type="entry name" value="Peptidase S8/S53 domain"/>
    <property type="match status" value="1"/>
</dbReference>
<dbReference type="GO" id="GO:0006508">
    <property type="term" value="P:proteolysis"/>
    <property type="evidence" value="ECO:0007669"/>
    <property type="project" value="UniProtKB-KW"/>
</dbReference>
<dbReference type="InterPro" id="IPR017310">
    <property type="entry name" value="Pept_S8A_subtilisin_clostridia"/>
</dbReference>
<accession>A0A9D1WWI2</accession>
<dbReference type="EMBL" id="DXEM01000031">
    <property type="protein sequence ID" value="HIX68434.1"/>
    <property type="molecule type" value="Genomic_DNA"/>
</dbReference>
<sequence>MEGEEKLENQLNLALELSRQEREKTLDLNVGYDEESDRWEVIFQYAGDLSDVEVPEGAVLESLGQGYGIAYLPADFVEEFAALPQIIYVEKPKNLLLERESAIAASCMLSVRMPPFSLSGSGVYVAVIDTGIDIFHPDFIDELGNTKIAVLWDQTLPGNPPKPFVSGSVFTKEEIDRALHAADGRQIVPVTDRIGHGTHVASIAAGNQGVAPGAELIVVKLGETGEKGFPRTTQLMSALEFVIEFAEKQGRPVAVNISYGNHYGDHRGDSLLETFITKMADSWKNVICIGTGNEGDTGRHRHGRIGKETERILFNFAPFEPNMNLQMWKNFSDDFALELKSPSGELRQIQTQPGKGVYRYGDTVVYVYYGMPTPYNVRQEIYFSFSSETDGSIESGQWELQIIPERVVNGRYDLWLPVSAGSNAQTRFLEPSATLTLTVPSTARKIVAVGAYNVRLNAYAVFSGRGDEALCVPKPDLAAPGVDILAAAPGGGESVMSGTSMATPFVAGASALFMEWGIVRGNDPYLYGEKIRAYLQRGAREMEGFSFYPNSQVGYGKLCVRDSLP</sequence>
<dbReference type="Pfam" id="PF00082">
    <property type="entry name" value="Peptidase_S8"/>
    <property type="match status" value="2"/>
</dbReference>
<evidence type="ECO:0000259" key="8">
    <source>
        <dbReference type="Pfam" id="PF00082"/>
    </source>
</evidence>
<dbReference type="PROSITE" id="PS00136">
    <property type="entry name" value="SUBTILASE_ASP"/>
    <property type="match status" value="1"/>
</dbReference>
<dbReference type="PROSITE" id="PS00138">
    <property type="entry name" value="SUBTILASE_SER"/>
    <property type="match status" value="1"/>
</dbReference>
<keyword evidence="3 6" id="KW-0378">Hydrolase</keyword>
<dbReference type="Proteomes" id="UP000886721">
    <property type="component" value="Unassembled WGS sequence"/>
</dbReference>
<dbReference type="PANTHER" id="PTHR43806">
    <property type="entry name" value="PEPTIDASE S8"/>
    <property type="match status" value="1"/>
</dbReference>
<evidence type="ECO:0000259" key="9">
    <source>
        <dbReference type="Pfam" id="PF18425"/>
    </source>
</evidence>